<reference evidence="1" key="2">
    <citation type="submission" date="2020-05" db="UniProtKB">
        <authorList>
            <consortium name="EnsemblMetazoa"/>
        </authorList>
    </citation>
    <scope>IDENTIFICATION</scope>
    <source>
        <strain evidence="1">IAEA</strain>
    </source>
</reference>
<dbReference type="Proteomes" id="UP000091820">
    <property type="component" value="Unassembled WGS sequence"/>
</dbReference>
<reference evidence="2" key="1">
    <citation type="submission" date="2014-03" db="EMBL/GenBank/DDBJ databases">
        <authorList>
            <person name="Aksoy S."/>
            <person name="Warren W."/>
            <person name="Wilson R.K."/>
        </authorList>
    </citation>
    <scope>NUCLEOTIDE SEQUENCE [LARGE SCALE GENOMIC DNA]</scope>
    <source>
        <strain evidence="2">IAEA</strain>
    </source>
</reference>
<dbReference type="EnsemblMetazoa" id="GBRI030132-RA">
    <property type="protein sequence ID" value="GBRI030132-PA"/>
    <property type="gene ID" value="GBRI030132"/>
</dbReference>
<protein>
    <submittedName>
        <fullName evidence="1">Uncharacterized protein</fullName>
    </submittedName>
</protein>
<sequence>MQNKKRQYRDTEDSLNEIYNLISKQFNDLEPTTPTTQATDKITSNAVNNDDNSVVQTTQRPYTISRYELGRILGRNYRGLQRLKDIETNDALNQSHYNLLMYKAEADKQFANSLTLEKKNLIKSFIG</sequence>
<name>A0A1A9WS70_9MUSC</name>
<evidence type="ECO:0000313" key="1">
    <source>
        <dbReference type="EnsemblMetazoa" id="GBRI030132-PA"/>
    </source>
</evidence>
<accession>A0A1A9WS70</accession>
<proteinExistence type="predicted"/>
<dbReference type="VEuPathDB" id="VectorBase:GBRI030132"/>
<keyword evidence="2" id="KW-1185">Reference proteome</keyword>
<evidence type="ECO:0000313" key="2">
    <source>
        <dbReference type="Proteomes" id="UP000091820"/>
    </source>
</evidence>
<organism evidence="1 2">
    <name type="scientific">Glossina brevipalpis</name>
    <dbReference type="NCBI Taxonomy" id="37001"/>
    <lineage>
        <taxon>Eukaryota</taxon>
        <taxon>Metazoa</taxon>
        <taxon>Ecdysozoa</taxon>
        <taxon>Arthropoda</taxon>
        <taxon>Hexapoda</taxon>
        <taxon>Insecta</taxon>
        <taxon>Pterygota</taxon>
        <taxon>Neoptera</taxon>
        <taxon>Endopterygota</taxon>
        <taxon>Diptera</taxon>
        <taxon>Brachycera</taxon>
        <taxon>Muscomorpha</taxon>
        <taxon>Hippoboscoidea</taxon>
        <taxon>Glossinidae</taxon>
        <taxon>Glossina</taxon>
    </lineage>
</organism>
<dbReference type="AlphaFoldDB" id="A0A1A9WS70"/>